<gene>
    <name evidence="3" type="ORF">GCM10007112_10210</name>
    <name evidence="2" type="ORF">Vsou_15050</name>
</gene>
<dbReference type="AlphaFoldDB" id="A0A830EDS5"/>
<keyword evidence="1" id="KW-1133">Transmembrane helix</keyword>
<reference evidence="5" key="3">
    <citation type="submission" date="2022-09" db="EMBL/GenBank/DDBJ databases">
        <title>Complete genome sequence of Vulcanisaeta souniana.</title>
        <authorList>
            <person name="Kato S."/>
            <person name="Itoh T."/>
            <person name="Ohkuma M."/>
        </authorList>
    </citation>
    <scope>NUCLEOTIDE SEQUENCE [LARGE SCALE GENOMIC DNA]</scope>
    <source>
        <strain evidence="5">JCM 11219</strain>
    </source>
</reference>
<evidence type="ECO:0000313" key="3">
    <source>
        <dbReference type="EMBL" id="GGI75376.1"/>
    </source>
</evidence>
<accession>A0A830EDS5</accession>
<keyword evidence="5" id="KW-1185">Reference proteome</keyword>
<evidence type="ECO:0000313" key="5">
    <source>
        <dbReference type="Proteomes" id="UP001060771"/>
    </source>
</evidence>
<evidence type="ECO:0000256" key="1">
    <source>
        <dbReference type="SAM" id="Phobius"/>
    </source>
</evidence>
<evidence type="ECO:0000313" key="4">
    <source>
        <dbReference type="Proteomes" id="UP000657075"/>
    </source>
</evidence>
<protein>
    <submittedName>
        <fullName evidence="3">Uncharacterized protein</fullName>
    </submittedName>
</protein>
<dbReference type="EMBL" id="AP026830">
    <property type="protein sequence ID" value="BDR92412.1"/>
    <property type="molecule type" value="Genomic_DNA"/>
</dbReference>
<feature type="transmembrane region" description="Helical" evidence="1">
    <location>
        <begin position="30"/>
        <end position="55"/>
    </location>
</feature>
<dbReference type="Proteomes" id="UP001060771">
    <property type="component" value="Chromosome"/>
</dbReference>
<dbReference type="RefSeq" id="WP_054843860.1">
    <property type="nucleotide sequence ID" value="NZ_AP026830.1"/>
</dbReference>
<name>A0A830EDS5_9CREN</name>
<reference evidence="3" key="1">
    <citation type="journal article" date="2014" name="Int. J. Syst. Evol. Microbiol.">
        <title>Complete genome sequence of Corynebacterium casei LMG S-19264T (=DSM 44701T), isolated from a smear-ripened cheese.</title>
        <authorList>
            <consortium name="US DOE Joint Genome Institute (JGI-PGF)"/>
            <person name="Walter F."/>
            <person name="Albersmeier A."/>
            <person name="Kalinowski J."/>
            <person name="Ruckert C."/>
        </authorList>
    </citation>
    <scope>NUCLEOTIDE SEQUENCE</scope>
    <source>
        <strain evidence="3">JCM 11219</strain>
    </source>
</reference>
<evidence type="ECO:0000313" key="2">
    <source>
        <dbReference type="EMBL" id="BDR92412.1"/>
    </source>
</evidence>
<keyword evidence="1" id="KW-0812">Transmembrane</keyword>
<sequence length="121" mass="12747">MTILLSVNATNPFTTAEGAIQGIVNNAINFMAFVAAVLILITIAGLVLVGFLALVQSLIGYSLIEWSSIRRIIGSMVTMGVVLVLLMGILPAVLNSVGLTTIATALNNFMNMVMNHLSSLI</sequence>
<feature type="transmembrane region" description="Helical" evidence="1">
    <location>
        <begin position="76"/>
        <end position="106"/>
    </location>
</feature>
<keyword evidence="1" id="KW-0472">Membrane</keyword>
<dbReference type="Proteomes" id="UP000657075">
    <property type="component" value="Unassembled WGS sequence"/>
</dbReference>
<dbReference type="OrthoDB" id="28916at2157"/>
<reference evidence="2" key="4">
    <citation type="journal article" date="2023" name="Microbiol. Resour. Announc.">
        <title>Complete Genome Sequence of Vulcanisaeta souniana Strain IC-059, a Hyperthermophilic Archaeon Isolated from Hot Spring Water in Japan.</title>
        <authorList>
            <person name="Kato S."/>
            <person name="Itoh T."/>
            <person name="Wu L."/>
            <person name="Ma J."/>
            <person name="Ohkuma M."/>
        </authorList>
    </citation>
    <scope>NUCLEOTIDE SEQUENCE</scope>
    <source>
        <strain evidence="2">JCM 11219</strain>
    </source>
</reference>
<dbReference type="GeneID" id="76207056"/>
<dbReference type="EMBL" id="BMNM01000003">
    <property type="protein sequence ID" value="GGI75376.1"/>
    <property type="molecule type" value="Genomic_DNA"/>
</dbReference>
<proteinExistence type="predicted"/>
<reference evidence="3" key="2">
    <citation type="submission" date="2020-09" db="EMBL/GenBank/DDBJ databases">
        <authorList>
            <person name="Sun Q."/>
            <person name="Ohkuma M."/>
        </authorList>
    </citation>
    <scope>NUCLEOTIDE SEQUENCE</scope>
    <source>
        <strain evidence="3">JCM 11219</strain>
    </source>
</reference>
<organism evidence="3 4">
    <name type="scientific">Vulcanisaeta souniana JCM 11219</name>
    <dbReference type="NCBI Taxonomy" id="1293586"/>
    <lineage>
        <taxon>Archaea</taxon>
        <taxon>Thermoproteota</taxon>
        <taxon>Thermoprotei</taxon>
        <taxon>Thermoproteales</taxon>
        <taxon>Thermoproteaceae</taxon>
        <taxon>Vulcanisaeta</taxon>
    </lineage>
</organism>